<feature type="domain" description="Acyl-CoA dehydrogenase/oxidase C-terminal" evidence="6">
    <location>
        <begin position="237"/>
        <end position="387"/>
    </location>
</feature>
<dbReference type="CDD" id="cd00567">
    <property type="entry name" value="ACAD"/>
    <property type="match status" value="1"/>
</dbReference>
<dbReference type="InterPro" id="IPR036250">
    <property type="entry name" value="AcylCo_DH-like_C"/>
</dbReference>
<dbReference type="Pfam" id="PF02771">
    <property type="entry name" value="Acyl-CoA_dh_N"/>
    <property type="match status" value="1"/>
</dbReference>
<dbReference type="InterPro" id="IPR046373">
    <property type="entry name" value="Acyl-CoA_Oxase/DH_mid-dom_sf"/>
</dbReference>
<dbReference type="SUPFAM" id="SSF47203">
    <property type="entry name" value="Acyl-CoA dehydrogenase C-terminal domain-like"/>
    <property type="match status" value="1"/>
</dbReference>
<dbReference type="SUPFAM" id="SSF56645">
    <property type="entry name" value="Acyl-CoA dehydrogenase NM domain-like"/>
    <property type="match status" value="1"/>
</dbReference>
<evidence type="ECO:0000256" key="4">
    <source>
        <dbReference type="ARBA" id="ARBA00022827"/>
    </source>
</evidence>
<organism evidence="9 10">
    <name type="scientific">Rhodococcus jostii</name>
    <dbReference type="NCBI Taxonomy" id="132919"/>
    <lineage>
        <taxon>Bacteria</taxon>
        <taxon>Bacillati</taxon>
        <taxon>Actinomycetota</taxon>
        <taxon>Actinomycetes</taxon>
        <taxon>Mycobacteriales</taxon>
        <taxon>Nocardiaceae</taxon>
        <taxon>Rhodococcus</taxon>
    </lineage>
</organism>
<reference evidence="10" key="1">
    <citation type="submission" date="2016-10" db="EMBL/GenBank/DDBJ databases">
        <authorList>
            <person name="Varghese N."/>
        </authorList>
    </citation>
    <scope>NUCLEOTIDE SEQUENCE [LARGE SCALE GENOMIC DNA]</scope>
    <source>
        <strain evidence="10">DSM 44719</strain>
    </source>
</reference>
<dbReference type="Gene3D" id="1.20.140.10">
    <property type="entry name" value="Butyryl-CoA Dehydrogenase, subunit A, domain 3"/>
    <property type="match status" value="1"/>
</dbReference>
<sequence>MSIDDHFPHLTRDADLRRAVRGLCSRFDVAYWDQKDADQEFPEEFFRAFADSGFLGTFIPEEYGGGGGSTANMVAILEEVGASGGGLNACSTVHTPLLCAPTILAFGTEKQRTELLPQIAAGKLYTTFGVTEPDAGTDTTRIAMKAVDDGTSWRISGTKVWNTGAMRGDKVLLLARTSEPAEGERRGLGITLFLADLNSETVEIRPIPKIGRNAVASCEVFFEGTKVPYEDVIGEVGQGFYHLLHSLNSERLFVAAETVGLGRWALAAATQYSLDRVVFGRQIGKNQGVQHPLAKSYLDLLAAAEVLYRAVDEYEVRGGAAIGSLANAAKYLCSEAAVSSTDAAMQVFGGYSFSREYHIGRQWIESRLPRVAPVNNQMILNFIAERTLGLPKSY</sequence>
<evidence type="ECO:0000259" key="6">
    <source>
        <dbReference type="Pfam" id="PF00441"/>
    </source>
</evidence>
<dbReference type="PIRSF" id="PIRSF016578">
    <property type="entry name" value="HsaA"/>
    <property type="match status" value="1"/>
</dbReference>
<evidence type="ECO:0000313" key="9">
    <source>
        <dbReference type="EMBL" id="SEE82733.1"/>
    </source>
</evidence>
<comment type="similarity">
    <text evidence="2 5">Belongs to the acyl-CoA dehydrogenase family.</text>
</comment>
<dbReference type="RefSeq" id="WP_073361441.1">
    <property type="nucleotide sequence ID" value="NZ_FNTL01000005.1"/>
</dbReference>
<gene>
    <name evidence="9" type="ORF">SAMN04490220_8559</name>
</gene>
<dbReference type="InterPro" id="IPR009075">
    <property type="entry name" value="AcylCo_DH/oxidase_C"/>
</dbReference>
<dbReference type="EMBL" id="FNTL01000005">
    <property type="protein sequence ID" value="SEE82733.1"/>
    <property type="molecule type" value="Genomic_DNA"/>
</dbReference>
<proteinExistence type="inferred from homology"/>
<dbReference type="Pfam" id="PF02770">
    <property type="entry name" value="Acyl-CoA_dh_M"/>
    <property type="match status" value="1"/>
</dbReference>
<evidence type="ECO:0000313" key="10">
    <source>
        <dbReference type="Proteomes" id="UP000183407"/>
    </source>
</evidence>
<dbReference type="Pfam" id="PF00441">
    <property type="entry name" value="Acyl-CoA_dh_1"/>
    <property type="match status" value="1"/>
</dbReference>
<evidence type="ECO:0000259" key="8">
    <source>
        <dbReference type="Pfam" id="PF02771"/>
    </source>
</evidence>
<dbReference type="PANTHER" id="PTHR43884:SF12">
    <property type="entry name" value="ISOVALERYL-COA DEHYDROGENASE, MITOCHONDRIAL-RELATED"/>
    <property type="match status" value="1"/>
</dbReference>
<evidence type="ECO:0000259" key="7">
    <source>
        <dbReference type="Pfam" id="PF02770"/>
    </source>
</evidence>
<evidence type="ECO:0000256" key="1">
    <source>
        <dbReference type="ARBA" id="ARBA00001974"/>
    </source>
</evidence>
<keyword evidence="4 5" id="KW-0274">FAD</keyword>
<dbReference type="InterPro" id="IPR006091">
    <property type="entry name" value="Acyl-CoA_Oxase/DH_mid-dom"/>
</dbReference>
<keyword evidence="3 5" id="KW-0285">Flavoprotein</keyword>
<dbReference type="PANTHER" id="PTHR43884">
    <property type="entry name" value="ACYL-COA DEHYDROGENASE"/>
    <property type="match status" value="1"/>
</dbReference>
<accession>A0A1H5M092</accession>
<dbReference type="Gene3D" id="2.40.110.10">
    <property type="entry name" value="Butyryl-CoA Dehydrogenase, subunit A, domain 2"/>
    <property type="match status" value="1"/>
</dbReference>
<dbReference type="InterPro" id="IPR037069">
    <property type="entry name" value="AcylCoA_DH/ox_N_sf"/>
</dbReference>
<dbReference type="GO" id="GO:0003995">
    <property type="term" value="F:acyl-CoA dehydrogenase activity"/>
    <property type="evidence" value="ECO:0007669"/>
    <property type="project" value="TreeGrafter"/>
</dbReference>
<protein>
    <submittedName>
        <fullName evidence="9">Acyl-CoA dehydrogenase</fullName>
    </submittedName>
</protein>
<dbReference type="InterPro" id="IPR013786">
    <property type="entry name" value="AcylCoA_DH/ox_N"/>
</dbReference>
<dbReference type="AlphaFoldDB" id="A0A1H5M092"/>
<evidence type="ECO:0000256" key="3">
    <source>
        <dbReference type="ARBA" id="ARBA00022630"/>
    </source>
</evidence>
<dbReference type="InterPro" id="IPR009100">
    <property type="entry name" value="AcylCoA_DH/oxidase_NM_dom_sf"/>
</dbReference>
<feature type="domain" description="Acyl-CoA oxidase/dehydrogenase middle" evidence="7">
    <location>
        <begin position="128"/>
        <end position="223"/>
    </location>
</feature>
<feature type="domain" description="Acyl-CoA dehydrogenase/oxidase N-terminal" evidence="8">
    <location>
        <begin position="15"/>
        <end position="123"/>
    </location>
</feature>
<comment type="cofactor">
    <cofactor evidence="1 5">
        <name>FAD</name>
        <dbReference type="ChEBI" id="CHEBI:57692"/>
    </cofactor>
</comment>
<dbReference type="Gene3D" id="1.10.540.10">
    <property type="entry name" value="Acyl-CoA dehydrogenase/oxidase, N-terminal domain"/>
    <property type="match status" value="1"/>
</dbReference>
<dbReference type="GO" id="GO:0050660">
    <property type="term" value="F:flavin adenine dinucleotide binding"/>
    <property type="evidence" value="ECO:0007669"/>
    <property type="project" value="InterPro"/>
</dbReference>
<evidence type="ECO:0000256" key="5">
    <source>
        <dbReference type="RuleBase" id="RU362125"/>
    </source>
</evidence>
<name>A0A1H5M092_RHOJO</name>
<evidence type="ECO:0000256" key="2">
    <source>
        <dbReference type="ARBA" id="ARBA00009347"/>
    </source>
</evidence>
<dbReference type="Proteomes" id="UP000183407">
    <property type="component" value="Unassembled WGS sequence"/>
</dbReference>
<dbReference type="OrthoDB" id="8876745at2"/>
<keyword evidence="5" id="KW-0560">Oxidoreductase</keyword>